<dbReference type="InterPro" id="IPR003439">
    <property type="entry name" value="ABC_transporter-like_ATP-bd"/>
</dbReference>
<dbReference type="GO" id="GO:0016887">
    <property type="term" value="F:ATP hydrolysis activity"/>
    <property type="evidence" value="ECO:0007669"/>
    <property type="project" value="InterPro"/>
</dbReference>
<dbReference type="EMBL" id="BEYU01000086">
    <property type="protein sequence ID" value="GBG30961.1"/>
    <property type="molecule type" value="Genomic_DNA"/>
</dbReference>
<keyword evidence="3 8" id="KW-0812">Transmembrane</keyword>
<dbReference type="InterPro" id="IPR043926">
    <property type="entry name" value="ABCG_dom"/>
</dbReference>
<feature type="transmembrane region" description="Helical" evidence="8">
    <location>
        <begin position="484"/>
        <end position="503"/>
    </location>
</feature>
<dbReference type="InterPro" id="IPR017871">
    <property type="entry name" value="ABC_transporter-like_CS"/>
</dbReference>
<feature type="transmembrane region" description="Helical" evidence="8">
    <location>
        <begin position="404"/>
        <end position="426"/>
    </location>
</feature>
<dbReference type="SUPFAM" id="SSF52540">
    <property type="entry name" value="P-loop containing nucleoside triphosphate hydrolases"/>
    <property type="match status" value="1"/>
</dbReference>
<dbReference type="OrthoDB" id="66620at2759"/>
<dbReference type="PANTHER" id="PTHR48041:SF139">
    <property type="entry name" value="PROTEIN SCARLET"/>
    <property type="match status" value="1"/>
</dbReference>
<name>A0A2R5GRJ0_9STRA</name>
<keyword evidence="4" id="KW-0547">Nucleotide-binding</keyword>
<dbReference type="PANTHER" id="PTHR48041">
    <property type="entry name" value="ABC TRANSPORTER G FAMILY MEMBER 28"/>
    <property type="match status" value="1"/>
</dbReference>
<evidence type="ECO:0000256" key="1">
    <source>
        <dbReference type="ARBA" id="ARBA00004141"/>
    </source>
</evidence>
<keyword evidence="2" id="KW-0813">Transport</keyword>
<feature type="transmembrane region" description="Helical" evidence="8">
    <location>
        <begin position="374"/>
        <end position="392"/>
    </location>
</feature>
<dbReference type="Proteomes" id="UP000241890">
    <property type="component" value="Unassembled WGS sequence"/>
</dbReference>
<dbReference type="GO" id="GO:0016020">
    <property type="term" value="C:membrane"/>
    <property type="evidence" value="ECO:0007669"/>
    <property type="project" value="UniProtKB-SubCell"/>
</dbReference>
<evidence type="ECO:0000256" key="4">
    <source>
        <dbReference type="ARBA" id="ARBA00022741"/>
    </source>
</evidence>
<comment type="subcellular location">
    <subcellularLocation>
        <location evidence="1">Membrane</location>
        <topology evidence="1">Multi-pass membrane protein</topology>
    </subcellularLocation>
</comment>
<dbReference type="InterPro" id="IPR003593">
    <property type="entry name" value="AAA+_ATPase"/>
</dbReference>
<evidence type="ECO:0000256" key="8">
    <source>
        <dbReference type="SAM" id="Phobius"/>
    </source>
</evidence>
<gene>
    <name evidence="10" type="ORF">FCC1311_071822</name>
</gene>
<keyword evidence="7 8" id="KW-0472">Membrane</keyword>
<dbReference type="GO" id="GO:0005524">
    <property type="term" value="F:ATP binding"/>
    <property type="evidence" value="ECO:0007669"/>
    <property type="project" value="UniProtKB-KW"/>
</dbReference>
<dbReference type="InParanoid" id="A0A2R5GRJ0"/>
<evidence type="ECO:0000256" key="6">
    <source>
        <dbReference type="ARBA" id="ARBA00022989"/>
    </source>
</evidence>
<feature type="transmembrane region" description="Helical" evidence="8">
    <location>
        <begin position="446"/>
        <end position="472"/>
    </location>
</feature>
<dbReference type="InterPro" id="IPR013525">
    <property type="entry name" value="ABC2_TM"/>
</dbReference>
<dbReference type="PROSITE" id="PS00211">
    <property type="entry name" value="ABC_TRANSPORTER_1"/>
    <property type="match status" value="1"/>
</dbReference>
<keyword evidence="11" id="KW-1185">Reference proteome</keyword>
<proteinExistence type="predicted"/>
<dbReference type="AlphaFoldDB" id="A0A2R5GRJ0"/>
<dbReference type="InterPro" id="IPR050352">
    <property type="entry name" value="ABCG_transporters"/>
</dbReference>
<protein>
    <submittedName>
        <fullName evidence="10">ABC transporter G family member 7</fullName>
    </submittedName>
</protein>
<dbReference type="SMART" id="SM00382">
    <property type="entry name" value="AAA"/>
    <property type="match status" value="1"/>
</dbReference>
<dbReference type="Pfam" id="PF19055">
    <property type="entry name" value="ABC2_membrane_7"/>
    <property type="match status" value="1"/>
</dbReference>
<sequence length="643" mass="70968">MIAAEDLEQQGFAGEDPAIGKESDAMRSWIRCENLNYSVKAKKKQIHILKDIDCVFPPGRLVALMGPSGAGKTTLGSNALTLRGPGKAEGAILFNGKPSSKAIMKRYSKLVPQEDILQPVLTARETLRYAAELALDASKEERHARAEELISMLSLEECADVIVGGTGLKGLSGGQRKRVSIALEMIQDPSVLILDEPTSGLDSKVAEDVVDIIKRLARTGRTVICTIHQPSFQVFAKFDWLLLLNKGKVAYNGAVDRVSEYLDEVGAPVPAYVNPADHFMLVLSQPVPNPSCEDFAELFKASSFYKDAIADAEACKAAEDAFVAEREASGKVGVPESRRQSAGFATSAWWQFRVLLHRTLMITLKDRAQFRVRIVQLAFVGLIIATIFWRMPNDQDRVQDRISVLFLLMLFLGMSSIMSTAMVVTGERPLVHREVNNNFYTMSSYYFSRVTVLVSFQTLYAVCFCAVVYFMVGFNSDVAKFFKFMLMFVVIALFTGCLGYTAGISFPNIQAISAVVPMMVMPLTLFAGLFIPVANIPVYWIWLAYLSPFQYALEALIVNEFAGEYLNPCSAEAIATSGECPYGLCNSNSSSSEALPCSGDLIINRYEYNFDAYWRNFGIIAGMTVAILLLGLRQIRKLVSTTK</sequence>
<accession>A0A2R5GRJ0</accession>
<feature type="transmembrane region" description="Helical" evidence="8">
    <location>
        <begin position="613"/>
        <end position="632"/>
    </location>
</feature>
<evidence type="ECO:0000313" key="11">
    <source>
        <dbReference type="Proteomes" id="UP000241890"/>
    </source>
</evidence>
<dbReference type="PROSITE" id="PS50893">
    <property type="entry name" value="ABC_TRANSPORTER_2"/>
    <property type="match status" value="1"/>
</dbReference>
<feature type="domain" description="ABC transporter" evidence="9">
    <location>
        <begin position="30"/>
        <end position="271"/>
    </location>
</feature>
<dbReference type="Gene3D" id="3.40.50.300">
    <property type="entry name" value="P-loop containing nucleotide triphosphate hydrolases"/>
    <property type="match status" value="1"/>
</dbReference>
<dbReference type="InterPro" id="IPR027417">
    <property type="entry name" value="P-loop_NTPase"/>
</dbReference>
<evidence type="ECO:0000256" key="7">
    <source>
        <dbReference type="ARBA" id="ARBA00023136"/>
    </source>
</evidence>
<keyword evidence="6 8" id="KW-1133">Transmembrane helix</keyword>
<evidence type="ECO:0000259" key="9">
    <source>
        <dbReference type="PROSITE" id="PS50893"/>
    </source>
</evidence>
<keyword evidence="5" id="KW-0067">ATP-binding</keyword>
<dbReference type="CDD" id="cd03213">
    <property type="entry name" value="ABCG_EPDR"/>
    <property type="match status" value="1"/>
</dbReference>
<dbReference type="Pfam" id="PF01061">
    <property type="entry name" value="ABC2_membrane"/>
    <property type="match status" value="1"/>
</dbReference>
<evidence type="ECO:0000256" key="5">
    <source>
        <dbReference type="ARBA" id="ARBA00022840"/>
    </source>
</evidence>
<dbReference type="GO" id="GO:0140359">
    <property type="term" value="F:ABC-type transporter activity"/>
    <property type="evidence" value="ECO:0007669"/>
    <property type="project" value="InterPro"/>
</dbReference>
<evidence type="ECO:0000256" key="2">
    <source>
        <dbReference type="ARBA" id="ARBA00022448"/>
    </source>
</evidence>
<organism evidence="10 11">
    <name type="scientific">Hondaea fermentalgiana</name>
    <dbReference type="NCBI Taxonomy" id="2315210"/>
    <lineage>
        <taxon>Eukaryota</taxon>
        <taxon>Sar</taxon>
        <taxon>Stramenopiles</taxon>
        <taxon>Bigyra</taxon>
        <taxon>Labyrinthulomycetes</taxon>
        <taxon>Thraustochytrida</taxon>
        <taxon>Thraustochytriidae</taxon>
        <taxon>Hondaea</taxon>
    </lineage>
</organism>
<comment type="caution">
    <text evidence="10">The sequence shown here is derived from an EMBL/GenBank/DDBJ whole genome shotgun (WGS) entry which is preliminary data.</text>
</comment>
<evidence type="ECO:0000313" key="10">
    <source>
        <dbReference type="EMBL" id="GBG30961.1"/>
    </source>
</evidence>
<evidence type="ECO:0000256" key="3">
    <source>
        <dbReference type="ARBA" id="ARBA00022692"/>
    </source>
</evidence>
<dbReference type="Pfam" id="PF00005">
    <property type="entry name" value="ABC_tran"/>
    <property type="match status" value="1"/>
</dbReference>
<reference evidence="10 11" key="1">
    <citation type="submission" date="2017-12" db="EMBL/GenBank/DDBJ databases">
        <title>Sequencing, de novo assembly and annotation of complete genome of a new Thraustochytrid species, strain FCC1311.</title>
        <authorList>
            <person name="Sedici K."/>
            <person name="Godart F."/>
            <person name="Aiese Cigliano R."/>
            <person name="Sanseverino W."/>
            <person name="Barakat M."/>
            <person name="Ortet P."/>
            <person name="Marechal E."/>
            <person name="Cagnac O."/>
            <person name="Amato A."/>
        </authorList>
    </citation>
    <scope>NUCLEOTIDE SEQUENCE [LARGE SCALE GENOMIC DNA]</scope>
</reference>